<gene>
    <name evidence="1" type="ORF">H8A87_18930</name>
</gene>
<evidence type="ECO:0000313" key="2">
    <source>
        <dbReference type="Proteomes" id="UP000696184"/>
    </source>
</evidence>
<name>A0ABS0UA15_9GAMM</name>
<dbReference type="Proteomes" id="UP000696184">
    <property type="component" value="Unassembled WGS sequence"/>
</dbReference>
<protein>
    <submittedName>
        <fullName evidence="1">Uncharacterized protein</fullName>
    </submittedName>
</protein>
<dbReference type="RefSeq" id="WP_198691442.1">
    <property type="nucleotide sequence ID" value="NZ_CAWPUD010000078.1"/>
</dbReference>
<organism evidence="1 2">
    <name type="scientific">Xenorhabdus lircayensis</name>
    <dbReference type="NCBI Taxonomy" id="2763499"/>
    <lineage>
        <taxon>Bacteria</taxon>
        <taxon>Pseudomonadati</taxon>
        <taxon>Pseudomonadota</taxon>
        <taxon>Gammaproteobacteria</taxon>
        <taxon>Enterobacterales</taxon>
        <taxon>Morganellaceae</taxon>
        <taxon>Xenorhabdus</taxon>
    </lineage>
</organism>
<dbReference type="EMBL" id="JACOII010000076">
    <property type="protein sequence ID" value="MBI6550700.1"/>
    <property type="molecule type" value="Genomic_DNA"/>
</dbReference>
<evidence type="ECO:0000313" key="1">
    <source>
        <dbReference type="EMBL" id="MBI6550700.1"/>
    </source>
</evidence>
<sequence length="136" mass="16140">MAKHIHADLMMEYAKLAQKTERPWEYFQYRIHGNEEWRDGEDSFAFSHRREYRLKPKTIRIGEYDIPEPVREPLENGTEYYYVSTGQLSYINWASMAGWSGRAIDIMRLDFGIIHLDRESAELHAKALISLTQKKE</sequence>
<proteinExistence type="predicted"/>
<comment type="caution">
    <text evidence="1">The sequence shown here is derived from an EMBL/GenBank/DDBJ whole genome shotgun (WGS) entry which is preliminary data.</text>
</comment>
<reference evidence="1 2" key="1">
    <citation type="submission" date="2020-08" db="EMBL/GenBank/DDBJ databases">
        <title>Description of Xenorhabdus lircayensis sp. nov., the symbiotic bacterium associated with the entomopathogenic nematode Steirnernema unicornum.</title>
        <authorList>
            <person name="Castaneda-Alvarez C."/>
            <person name="Prodan S."/>
            <person name="Zamorano A."/>
            <person name="San-Blas E."/>
            <person name="Aballay E."/>
        </authorList>
    </citation>
    <scope>NUCLEOTIDE SEQUENCE [LARGE SCALE GENOMIC DNA]</scope>
    <source>
        <strain evidence="1 2">VLS</strain>
    </source>
</reference>
<keyword evidence="2" id="KW-1185">Reference proteome</keyword>
<accession>A0ABS0UA15</accession>